<dbReference type="AlphaFoldDB" id="A0A6N8EUS6"/>
<evidence type="ECO:0000256" key="1">
    <source>
        <dbReference type="ARBA" id="ARBA00010240"/>
    </source>
</evidence>
<dbReference type="EMBL" id="WNZZ01000004">
    <property type="protein sequence ID" value="MUG22292.1"/>
    <property type="molecule type" value="Genomic_DNA"/>
</dbReference>
<proteinExistence type="inferred from homology"/>
<accession>A0A6N8EUS6</accession>
<feature type="active site" description="Proton acceptor" evidence="3">
    <location>
        <position position="184"/>
    </location>
</feature>
<protein>
    <recommendedName>
        <fullName evidence="4">PNPLA domain-containing protein</fullName>
    </recommendedName>
</protein>
<keyword evidence="3" id="KW-0378">Hydrolase</keyword>
<dbReference type="GO" id="GO:0004620">
    <property type="term" value="F:phospholipase activity"/>
    <property type="evidence" value="ECO:0007669"/>
    <property type="project" value="TreeGrafter"/>
</dbReference>
<evidence type="ECO:0000313" key="5">
    <source>
        <dbReference type="EMBL" id="MUG22292.1"/>
    </source>
</evidence>
<dbReference type="PROSITE" id="PS51635">
    <property type="entry name" value="PNPLA"/>
    <property type="match status" value="1"/>
</dbReference>
<evidence type="ECO:0000256" key="2">
    <source>
        <dbReference type="ARBA" id="ARBA00023098"/>
    </source>
</evidence>
<dbReference type="Gene3D" id="3.40.1090.10">
    <property type="entry name" value="Cytosolic phospholipase A2 catalytic domain"/>
    <property type="match status" value="1"/>
</dbReference>
<feature type="short sequence motif" description="DGA/G" evidence="3">
    <location>
        <begin position="184"/>
        <end position="186"/>
    </location>
</feature>
<name>A0A6N8EUS6_PAEMA</name>
<feature type="active site" description="Nucleophile" evidence="3">
    <location>
        <position position="46"/>
    </location>
</feature>
<keyword evidence="2 3" id="KW-0443">Lipid metabolism</keyword>
<evidence type="ECO:0000256" key="3">
    <source>
        <dbReference type="PROSITE-ProRule" id="PRU01161"/>
    </source>
</evidence>
<dbReference type="GO" id="GO:0047372">
    <property type="term" value="F:monoacylglycerol lipase activity"/>
    <property type="evidence" value="ECO:0007669"/>
    <property type="project" value="TreeGrafter"/>
</dbReference>
<dbReference type="RefSeq" id="WP_124333632.1">
    <property type="nucleotide sequence ID" value="NZ_BGML01000023.1"/>
</dbReference>
<dbReference type="InterPro" id="IPR016035">
    <property type="entry name" value="Acyl_Trfase/lysoPLipase"/>
</dbReference>
<sequence length="331" mass="37780">MNQKKYKILSVDGGGIKGLYSAIFLERLEDQYGPLWPYFNLVCGTSTGGIIALAIASGVPAKTIVQFYKEAGPKIFHYKSSFAHSLRRFKHVVATTKYDNKELKRALEQVFEDRTIGDCHTNVLIPSVNMTKGRIRIFKSDHAPDLTKDNQKRIVDVALATSAAPMFLPIASFETEDGLEEFVDGGLAANNPSLFGLQEYLGYYKDKGKYEDFALLSLSTLHDNLKFELGEMKRRPPFIKWKDKLFSLMMDTQSVAAHYHILYLLKSINGDYLRIRSLELTKEEKKHIDLDKAYPRALSILIEKGEKVYEEYKHDPLLKKFFMTESKEEPA</sequence>
<dbReference type="NCBIfam" id="NF041079">
    <property type="entry name" value="CBASS_lipase"/>
    <property type="match status" value="1"/>
</dbReference>
<dbReference type="Proteomes" id="UP000442469">
    <property type="component" value="Unassembled WGS sequence"/>
</dbReference>
<dbReference type="GO" id="GO:0016042">
    <property type="term" value="P:lipid catabolic process"/>
    <property type="evidence" value="ECO:0007669"/>
    <property type="project" value="UniProtKB-UniRule"/>
</dbReference>
<dbReference type="CDD" id="cd07199">
    <property type="entry name" value="Pat17_PNPLA8_PNPLA9_like"/>
    <property type="match status" value="1"/>
</dbReference>
<evidence type="ECO:0000313" key="6">
    <source>
        <dbReference type="Proteomes" id="UP000442469"/>
    </source>
</evidence>
<dbReference type="Pfam" id="PF01734">
    <property type="entry name" value="Patatin"/>
    <property type="match status" value="1"/>
</dbReference>
<feature type="short sequence motif" description="GXSXG" evidence="3">
    <location>
        <begin position="44"/>
        <end position="48"/>
    </location>
</feature>
<evidence type="ECO:0000259" key="4">
    <source>
        <dbReference type="PROSITE" id="PS51635"/>
    </source>
</evidence>
<gene>
    <name evidence="5" type="ORF">GNQ08_07660</name>
</gene>
<dbReference type="PANTHER" id="PTHR32176">
    <property type="entry name" value="XYLOSE ISOMERASE"/>
    <property type="match status" value="1"/>
</dbReference>
<feature type="domain" description="PNPLA" evidence="4">
    <location>
        <begin position="9"/>
        <end position="197"/>
    </location>
</feature>
<reference evidence="5 6" key="1">
    <citation type="submission" date="2019-11" db="EMBL/GenBank/DDBJ databases">
        <title>Draft genome sequences of five Paenibacillus species of dairy origin.</title>
        <authorList>
            <person name="Olajide A.M."/>
            <person name="Chen S."/>
            <person name="Lapointe G."/>
        </authorList>
    </citation>
    <scope>NUCLEOTIDE SEQUENCE [LARGE SCALE GENOMIC DNA]</scope>
    <source>
        <strain evidence="5 6">3CT49</strain>
    </source>
</reference>
<organism evidence="5 6">
    <name type="scientific">Paenibacillus macerans</name>
    <name type="common">Bacillus macerans</name>
    <dbReference type="NCBI Taxonomy" id="44252"/>
    <lineage>
        <taxon>Bacteria</taxon>
        <taxon>Bacillati</taxon>
        <taxon>Bacillota</taxon>
        <taxon>Bacilli</taxon>
        <taxon>Bacillales</taxon>
        <taxon>Paenibacillaceae</taxon>
        <taxon>Paenibacillus</taxon>
    </lineage>
</organism>
<keyword evidence="3" id="KW-0442">Lipid degradation</keyword>
<comment type="caution">
    <text evidence="5">The sequence shown here is derived from an EMBL/GenBank/DDBJ whole genome shotgun (WGS) entry which is preliminary data.</text>
</comment>
<dbReference type="SUPFAM" id="SSF52151">
    <property type="entry name" value="FabD/lysophospholipase-like"/>
    <property type="match status" value="1"/>
</dbReference>
<feature type="short sequence motif" description="GXGXXG" evidence="3">
    <location>
        <begin position="13"/>
        <end position="18"/>
    </location>
</feature>
<dbReference type="InterPro" id="IPR002641">
    <property type="entry name" value="PNPLA_dom"/>
</dbReference>
<comment type="similarity">
    <text evidence="1">Belongs to the patatin family.</text>
</comment>
<dbReference type="PANTHER" id="PTHR32176:SF92">
    <property type="entry name" value="XYLOSE ISOMERASE"/>
    <property type="match status" value="1"/>
</dbReference>